<feature type="signal peptide" evidence="1">
    <location>
        <begin position="1"/>
        <end position="22"/>
    </location>
</feature>
<feature type="chain" id="PRO_5025049602" evidence="1">
    <location>
        <begin position="23"/>
        <end position="204"/>
    </location>
</feature>
<dbReference type="OrthoDB" id="9787053at2"/>
<dbReference type="AlphaFoldDB" id="A0A662Z7C6"/>
<dbReference type="InterPro" id="IPR008869">
    <property type="entry name" value="MlaC/ttg2D"/>
</dbReference>
<dbReference type="InterPro" id="IPR042245">
    <property type="entry name" value="Tgt2/MlaC_sf"/>
</dbReference>
<evidence type="ECO:0000256" key="1">
    <source>
        <dbReference type="SAM" id="SignalP"/>
    </source>
</evidence>
<sequence length="204" mass="22919">MKKIIALLSAFIVLMFSFTAQANFDMSNPYQLANDVAVNTVKEIKANKDKISDNAVAEKIIQDNLFPYIDIKYAAYKVMGTSLKTLSKEDREKFTNAFEKYMKQSFVSVLSKYTNQEIVPSEVKNVPESESLVSVKMIIRESGKKDLELVLKMRKNSKTGEWKAFDLIGENISMLDAKVSEISPIIKNQGVDAAIAKLNSTDNK</sequence>
<organism evidence="2 3">
    <name type="scientific">Succinivibrio dextrinosolvens</name>
    <dbReference type="NCBI Taxonomy" id="83771"/>
    <lineage>
        <taxon>Bacteria</taxon>
        <taxon>Pseudomonadati</taxon>
        <taxon>Pseudomonadota</taxon>
        <taxon>Gammaproteobacteria</taxon>
        <taxon>Aeromonadales</taxon>
        <taxon>Succinivibrionaceae</taxon>
        <taxon>Succinivibrio</taxon>
    </lineage>
</organism>
<dbReference type="RefSeq" id="WP_074839093.1">
    <property type="nucleotide sequence ID" value="NZ_CP047056.1"/>
</dbReference>
<dbReference type="Pfam" id="PF05494">
    <property type="entry name" value="MlaC"/>
    <property type="match status" value="1"/>
</dbReference>
<proteinExistence type="predicted"/>
<gene>
    <name evidence="2" type="ORF">SAMN04487865_100546</name>
</gene>
<dbReference type="Proteomes" id="UP000243374">
    <property type="component" value="Unassembled WGS sequence"/>
</dbReference>
<dbReference type="PIRSF" id="PIRSF004649">
    <property type="entry name" value="MlaC"/>
    <property type="match status" value="1"/>
</dbReference>
<keyword evidence="1" id="KW-0732">Signal</keyword>
<dbReference type="EMBL" id="FOSF01000005">
    <property type="protein sequence ID" value="SFJ87142.1"/>
    <property type="molecule type" value="Genomic_DNA"/>
</dbReference>
<dbReference type="Gene3D" id="3.10.450.710">
    <property type="entry name" value="Tgt2/MlaC"/>
    <property type="match status" value="1"/>
</dbReference>
<accession>A0A662Z7C6</accession>
<keyword evidence="3" id="KW-1185">Reference proteome</keyword>
<evidence type="ECO:0000313" key="2">
    <source>
        <dbReference type="EMBL" id="SFJ87142.1"/>
    </source>
</evidence>
<reference evidence="2 3" key="1">
    <citation type="submission" date="2016-10" db="EMBL/GenBank/DDBJ databases">
        <authorList>
            <person name="Varghese N."/>
            <person name="Submissions S."/>
        </authorList>
    </citation>
    <scope>NUCLEOTIDE SEQUENCE [LARGE SCALE GENOMIC DNA]</scope>
    <source>
        <strain evidence="2 3">22B</strain>
    </source>
</reference>
<evidence type="ECO:0000313" key="3">
    <source>
        <dbReference type="Proteomes" id="UP000243374"/>
    </source>
</evidence>
<dbReference type="PANTHER" id="PTHR36573:SF1">
    <property type="entry name" value="INTERMEMBRANE PHOSPHOLIPID TRANSPORT SYSTEM BINDING PROTEIN MLAC"/>
    <property type="match status" value="1"/>
</dbReference>
<dbReference type="PANTHER" id="PTHR36573">
    <property type="entry name" value="INTERMEMBRANE PHOSPHOLIPID TRANSPORT SYSTEM BINDING PROTEIN MLAC"/>
    <property type="match status" value="1"/>
</dbReference>
<name>A0A662Z7C6_9GAMM</name>
<protein>
    <submittedName>
        <fullName evidence="2">Phospholipid transport system substrate-binding protein</fullName>
    </submittedName>
</protein>